<dbReference type="STRING" id="1203554.HMPREF1476_01280"/>
<evidence type="ECO:0000313" key="2">
    <source>
        <dbReference type="EMBL" id="EPD99243.1"/>
    </source>
</evidence>
<sequence length="1624" mass="168584">MNKTFKTIWNAVRSAYVTVNETVAGASQRGGAAKAVVLSLTAAAALTTGSSVSAAWSTEYPWWDPETNLYTSTMEGMHFLNTGDTSIFTEDIVKNWENQDTQPDASRGLYVRSLYFLEKTKPTTLTLNGVTNTVNFLRSDATNVAVAGNVIDADSGSTINIIGENVVLTMTNETSAKTADFLRSTVINLAEREYPDVTDKAAVLNISAASTTLNASLKSVNGGGTSVSGISAKQGSTITLAENSVLNINVDTNADSQTGVRDSYEDYYEAYGIRIDNGILTTNTGSKLNIHVTSTGTTEKAAHAFGINGDHAGSWTLNGDTSVTIDTANGRASGILFASVDKGELPEGAEAQVVGTVNGQMDITVKADTAEAIGLAVGIDPLVVKEAVAAGEELDQADWGEAFLTVNGDLVIKVNSSSSNAYGITVGNNDAKTADSLVLTGKTEVTAAKALAGMGYLTVKNDLVLNGAVNEFLGRYEQTAGNVVLNTDTFFNGVSTSSEDHNGTFIKGGSFTAEKSLYDTSDKKARPFKINNGAVVKLAGMHIGDFGQDLTYAKIYDGDVTLSTLTIEEGGKLGFNKGTLCITGTANNKGSISTTAIDETSGQKPDNSEATLVVSGTFTNSSTATVDVDIVEVTSGSKVWDEGDINFREALIKGAWVTSSQELTKLDGSEAELLMKVSGGESDRSMTFAGGHISSVASNGTAAVKAIEIGNNISLSYASGDYAYKTLKIESSANGADSFTVDGANVAVDTFTLTTGSAAVKSGSFEVGKLDISSGTLTLSDSGKLITSSDQVFTTGLGANGTEKTAGSLKYGSDKLILSGGSLNVNDAKYNLDYQKSAAELVKGASLAFTGELVDQSGEVLDKIDINEVAEGTIHVKTDIEVSASETGDKVTVDKSVGGQTIIVAGNANSLEIAANKNLTIVGTADGSKELVSFTSEGQKSVDIKGTLTLGSTDTDTSGKLSATVNLTKETTGGLTVQDGKFNLDKVTAVNGKITVQAGDLTLGRLDVSTDDGKTQISVNEGAKVTVGEFAAKAGEHIITGAVEAGKVIENAGDAVKEAVIHVGTNTKKGELTIKDGFLKGIKFFLDPTWEDGMEVTDASKLLLAQTSIDGSIIVGQNSYAALGTTDASDFVKLFDNGTLTWSNNGGTLAAAYVAKPITIASTGSLVVDASLTAVPDEDPQAGSVTFAKDSVLVANVENFSNNAVVITADSFKINPTSKAVVIAEAGQTFQLTSSDYVNKNYWNKAGDTLISANKLVSFNVGADGKISTEAEDAEDVFAGLMQGAALANAGAASDNESVKSYAEALLTDTTGKKSNAQIAREFDAAMNPAGTLGVFTTAKDRSTELRDAVRAHAGNGTANGLWAQVTGGKTKLKGISTGAQDLDLDTDAYGLAVGGEAAVQNITLGAAFMGGSGKTENDSVAGKDDFNYYGLSFYAKTQVQGIDLEGDVSAAWLKSDLTVGGAADVDTDTTTAVYSLGIQAKKTFNLGVDVTPFIGMDVYHIKSDGFTTNHGVSIEDANATIVEFPIGAEVKKAFQTSSGFSVAPSFSLAVVPTVGSKDIDSKVRFAGAESTYNFTFADDVKVRSQLGIEVQKDNFTLGLAAGYDWGNEERSAASVQLRAKYAF</sequence>
<comment type="caution">
    <text evidence="2">The sequence shown here is derived from an EMBL/GenBank/DDBJ whole genome shotgun (WGS) entry which is preliminary data.</text>
</comment>
<dbReference type="PATRIC" id="fig|1203554.3.peg.1340"/>
<dbReference type="InterPro" id="IPR005546">
    <property type="entry name" value="Autotransporte_beta"/>
</dbReference>
<accession>S3BD87</accession>
<gene>
    <name evidence="2" type="ORF">HMPREF1476_01280</name>
</gene>
<proteinExistence type="predicted"/>
<keyword evidence="3" id="KW-1185">Reference proteome</keyword>
<reference evidence="2 3" key="1">
    <citation type="submission" date="2013-04" db="EMBL/GenBank/DDBJ databases">
        <title>The Genome Sequence of Sutterella wadsworthensis HGA0223.</title>
        <authorList>
            <consortium name="The Broad Institute Genomics Platform"/>
            <person name="Earl A."/>
            <person name="Ward D."/>
            <person name="Feldgarden M."/>
            <person name="Gevers D."/>
            <person name="Schmidt T.M."/>
            <person name="Dover J."/>
            <person name="Dai D."/>
            <person name="Walker B."/>
            <person name="Young S."/>
            <person name="Zeng Q."/>
            <person name="Gargeya S."/>
            <person name="Fitzgerald M."/>
            <person name="Haas B."/>
            <person name="Abouelleil A."/>
            <person name="Allen A.W."/>
            <person name="Alvarado L."/>
            <person name="Arachchi H.M."/>
            <person name="Berlin A.M."/>
            <person name="Chapman S.B."/>
            <person name="Gainer-Dewar J."/>
            <person name="Goldberg J."/>
            <person name="Griggs A."/>
            <person name="Gujja S."/>
            <person name="Hansen M."/>
            <person name="Howarth C."/>
            <person name="Imamovic A."/>
            <person name="Ireland A."/>
            <person name="Larimer J."/>
            <person name="McCowan C."/>
            <person name="Murphy C."/>
            <person name="Pearson M."/>
            <person name="Poon T.W."/>
            <person name="Priest M."/>
            <person name="Roberts A."/>
            <person name="Saif S."/>
            <person name="Shea T."/>
            <person name="Sisk P."/>
            <person name="Sykes S."/>
            <person name="Wortman J."/>
            <person name="Nusbaum C."/>
            <person name="Birren B."/>
        </authorList>
    </citation>
    <scope>NUCLEOTIDE SEQUENCE [LARGE SCALE GENOMIC DNA]</scope>
    <source>
        <strain evidence="2 3">HGA0223</strain>
    </source>
</reference>
<feature type="domain" description="Autotransporter" evidence="1">
    <location>
        <begin position="1355"/>
        <end position="1624"/>
    </location>
</feature>
<dbReference type="SUPFAM" id="SSF103515">
    <property type="entry name" value="Autotransporter"/>
    <property type="match status" value="1"/>
</dbReference>
<dbReference type="InterPro" id="IPR036709">
    <property type="entry name" value="Autotransporte_beta_dom_sf"/>
</dbReference>
<protein>
    <recommendedName>
        <fullName evidence="1">Autotransporter domain-containing protein</fullName>
    </recommendedName>
</protein>
<dbReference type="Pfam" id="PF03797">
    <property type="entry name" value="Autotransporter"/>
    <property type="match status" value="1"/>
</dbReference>
<dbReference type="RefSeq" id="WP_016474523.1">
    <property type="nucleotide sequence ID" value="NZ_KE150480.1"/>
</dbReference>
<dbReference type="Proteomes" id="UP000014400">
    <property type="component" value="Unassembled WGS sequence"/>
</dbReference>
<organism evidence="2 3">
    <name type="scientific">Sutterella wadsworthensis HGA0223</name>
    <dbReference type="NCBI Taxonomy" id="1203554"/>
    <lineage>
        <taxon>Bacteria</taxon>
        <taxon>Pseudomonadati</taxon>
        <taxon>Pseudomonadota</taxon>
        <taxon>Betaproteobacteria</taxon>
        <taxon>Burkholderiales</taxon>
        <taxon>Sutterellaceae</taxon>
        <taxon>Sutterella</taxon>
    </lineage>
</organism>
<evidence type="ECO:0000259" key="1">
    <source>
        <dbReference type="PROSITE" id="PS51208"/>
    </source>
</evidence>
<dbReference type="HOGENOM" id="CLU_243405_0_0_4"/>
<dbReference type="Gene3D" id="2.40.128.130">
    <property type="entry name" value="Autotransporter beta-domain"/>
    <property type="match status" value="1"/>
</dbReference>
<dbReference type="eggNOG" id="COG4625">
    <property type="taxonomic scope" value="Bacteria"/>
</dbReference>
<dbReference type="PROSITE" id="PS51208">
    <property type="entry name" value="AUTOTRANSPORTER"/>
    <property type="match status" value="1"/>
</dbReference>
<dbReference type="EMBL" id="ATCF01000017">
    <property type="protein sequence ID" value="EPD99243.1"/>
    <property type="molecule type" value="Genomic_DNA"/>
</dbReference>
<dbReference type="Pfam" id="PF13018">
    <property type="entry name" value="ESPR"/>
    <property type="match status" value="1"/>
</dbReference>
<evidence type="ECO:0000313" key="3">
    <source>
        <dbReference type="Proteomes" id="UP000014400"/>
    </source>
</evidence>
<name>S3BD87_9BURK</name>
<dbReference type="SMART" id="SM00869">
    <property type="entry name" value="Autotransporter"/>
    <property type="match status" value="1"/>
</dbReference>
<dbReference type="InterPro" id="IPR024973">
    <property type="entry name" value="ESPR"/>
</dbReference>